<keyword evidence="2" id="KW-1185">Reference proteome</keyword>
<protein>
    <submittedName>
        <fullName evidence="1">Uncharacterized protein</fullName>
    </submittedName>
</protein>
<evidence type="ECO:0000313" key="1">
    <source>
        <dbReference type="EMBL" id="KIK11758.1"/>
    </source>
</evidence>
<evidence type="ECO:0000313" key="2">
    <source>
        <dbReference type="Proteomes" id="UP000054018"/>
    </source>
</evidence>
<sequence>MCCKGGRDNETLPNPGLADTCKAHASRWYFAHLQGVSDPYLNLYAFIVIHDSMGYSQVEPHRAIVEE</sequence>
<accession>A0A0C9YV21</accession>
<name>A0A0C9YV21_9AGAM</name>
<proteinExistence type="predicted"/>
<dbReference type="Proteomes" id="UP000054018">
    <property type="component" value="Unassembled WGS sequence"/>
</dbReference>
<dbReference type="HOGENOM" id="CLU_3038041_0_0_1"/>
<gene>
    <name evidence="1" type="ORF">PISMIDRAFT_690114</name>
</gene>
<dbReference type="EMBL" id="KN834162">
    <property type="protein sequence ID" value="KIK11758.1"/>
    <property type="molecule type" value="Genomic_DNA"/>
</dbReference>
<reference evidence="1 2" key="1">
    <citation type="submission" date="2014-04" db="EMBL/GenBank/DDBJ databases">
        <authorList>
            <consortium name="DOE Joint Genome Institute"/>
            <person name="Kuo A."/>
            <person name="Kohler A."/>
            <person name="Costa M.D."/>
            <person name="Nagy L.G."/>
            <person name="Floudas D."/>
            <person name="Copeland A."/>
            <person name="Barry K.W."/>
            <person name="Cichocki N."/>
            <person name="Veneault-Fourrey C."/>
            <person name="LaButti K."/>
            <person name="Lindquist E.A."/>
            <person name="Lipzen A."/>
            <person name="Lundell T."/>
            <person name="Morin E."/>
            <person name="Murat C."/>
            <person name="Sun H."/>
            <person name="Tunlid A."/>
            <person name="Henrissat B."/>
            <person name="Grigoriev I.V."/>
            <person name="Hibbett D.S."/>
            <person name="Martin F."/>
            <person name="Nordberg H.P."/>
            <person name="Cantor M.N."/>
            <person name="Hua S.X."/>
        </authorList>
    </citation>
    <scope>NUCLEOTIDE SEQUENCE [LARGE SCALE GENOMIC DNA]</scope>
    <source>
        <strain evidence="1 2">441</strain>
    </source>
</reference>
<organism evidence="1 2">
    <name type="scientific">Pisolithus microcarpus 441</name>
    <dbReference type="NCBI Taxonomy" id="765257"/>
    <lineage>
        <taxon>Eukaryota</taxon>
        <taxon>Fungi</taxon>
        <taxon>Dikarya</taxon>
        <taxon>Basidiomycota</taxon>
        <taxon>Agaricomycotina</taxon>
        <taxon>Agaricomycetes</taxon>
        <taxon>Agaricomycetidae</taxon>
        <taxon>Boletales</taxon>
        <taxon>Sclerodermatineae</taxon>
        <taxon>Pisolithaceae</taxon>
        <taxon>Pisolithus</taxon>
    </lineage>
</organism>
<dbReference type="AlphaFoldDB" id="A0A0C9YV21"/>
<reference evidence="2" key="2">
    <citation type="submission" date="2015-01" db="EMBL/GenBank/DDBJ databases">
        <title>Evolutionary Origins and Diversification of the Mycorrhizal Mutualists.</title>
        <authorList>
            <consortium name="DOE Joint Genome Institute"/>
            <consortium name="Mycorrhizal Genomics Consortium"/>
            <person name="Kohler A."/>
            <person name="Kuo A."/>
            <person name="Nagy L.G."/>
            <person name="Floudas D."/>
            <person name="Copeland A."/>
            <person name="Barry K.W."/>
            <person name="Cichocki N."/>
            <person name="Veneault-Fourrey C."/>
            <person name="LaButti K."/>
            <person name="Lindquist E.A."/>
            <person name="Lipzen A."/>
            <person name="Lundell T."/>
            <person name="Morin E."/>
            <person name="Murat C."/>
            <person name="Riley R."/>
            <person name="Ohm R."/>
            <person name="Sun H."/>
            <person name="Tunlid A."/>
            <person name="Henrissat B."/>
            <person name="Grigoriev I.V."/>
            <person name="Hibbett D.S."/>
            <person name="Martin F."/>
        </authorList>
    </citation>
    <scope>NUCLEOTIDE SEQUENCE [LARGE SCALE GENOMIC DNA]</scope>
    <source>
        <strain evidence="2">441</strain>
    </source>
</reference>